<accession>A0A7X9SNQ6</accession>
<protein>
    <submittedName>
        <fullName evidence="7">DUF1232 domain-containing protein</fullName>
    </submittedName>
</protein>
<name>A0A7X9SNQ6_CLOBE</name>
<evidence type="ECO:0000256" key="1">
    <source>
        <dbReference type="ARBA" id="ARBA00004127"/>
    </source>
</evidence>
<dbReference type="Pfam" id="PF06803">
    <property type="entry name" value="DUF1232"/>
    <property type="match status" value="1"/>
</dbReference>
<reference evidence="7 8" key="1">
    <citation type="submission" date="2020-04" db="EMBL/GenBank/DDBJ databases">
        <authorList>
            <person name="Hitch T.C.A."/>
            <person name="Wylensek D."/>
            <person name="Clavel T."/>
        </authorList>
    </citation>
    <scope>NUCLEOTIDE SEQUENCE [LARGE SCALE GENOMIC DNA]</scope>
    <source>
        <strain evidence="7 8">WB01_NA02</strain>
    </source>
</reference>
<dbReference type="EMBL" id="JABAGD010000015">
    <property type="protein sequence ID" value="NMF05052.1"/>
    <property type="molecule type" value="Genomic_DNA"/>
</dbReference>
<gene>
    <name evidence="7" type="ORF">HF849_09825</name>
</gene>
<evidence type="ECO:0000256" key="5">
    <source>
        <dbReference type="SAM" id="Phobius"/>
    </source>
</evidence>
<feature type="domain" description="DUF1232" evidence="6">
    <location>
        <begin position="30"/>
        <end position="65"/>
    </location>
</feature>
<proteinExistence type="predicted"/>
<comment type="caution">
    <text evidence="7">The sequence shown here is derived from an EMBL/GenBank/DDBJ whole genome shotgun (WGS) entry which is preliminary data.</text>
</comment>
<dbReference type="Proteomes" id="UP000587880">
    <property type="component" value="Unassembled WGS sequence"/>
</dbReference>
<evidence type="ECO:0000313" key="8">
    <source>
        <dbReference type="Proteomes" id="UP000587880"/>
    </source>
</evidence>
<feature type="transmembrane region" description="Helical" evidence="5">
    <location>
        <begin position="99"/>
        <end position="120"/>
    </location>
</feature>
<comment type="subcellular location">
    <subcellularLocation>
        <location evidence="1">Endomembrane system</location>
        <topology evidence="1">Multi-pass membrane protein</topology>
    </subcellularLocation>
</comment>
<evidence type="ECO:0000313" key="7">
    <source>
        <dbReference type="EMBL" id="NMF05052.1"/>
    </source>
</evidence>
<keyword evidence="4 5" id="KW-0472">Membrane</keyword>
<evidence type="ECO:0000256" key="2">
    <source>
        <dbReference type="ARBA" id="ARBA00022692"/>
    </source>
</evidence>
<organism evidence="7 8">
    <name type="scientific">Clostridium beijerinckii</name>
    <name type="common">Clostridium MP</name>
    <dbReference type="NCBI Taxonomy" id="1520"/>
    <lineage>
        <taxon>Bacteria</taxon>
        <taxon>Bacillati</taxon>
        <taxon>Bacillota</taxon>
        <taxon>Clostridia</taxon>
        <taxon>Eubacteriales</taxon>
        <taxon>Clostridiaceae</taxon>
        <taxon>Clostridium</taxon>
    </lineage>
</organism>
<dbReference type="GO" id="GO:0012505">
    <property type="term" value="C:endomembrane system"/>
    <property type="evidence" value="ECO:0007669"/>
    <property type="project" value="UniProtKB-SubCell"/>
</dbReference>
<evidence type="ECO:0000259" key="6">
    <source>
        <dbReference type="Pfam" id="PF06803"/>
    </source>
</evidence>
<evidence type="ECO:0000256" key="3">
    <source>
        <dbReference type="ARBA" id="ARBA00022989"/>
    </source>
</evidence>
<sequence length="128" mass="14782">MGIKDRARKLKLDIPAVYISLRKKETSLIAKVFAMITIIYALSPIDLIPDFIPIIGLLDDIILLPILIAITIKFIPDEILSKCKIEAENLWINGKPKRWYFAIPILLVWIVLIFLTLKLFKRDLIKNK</sequence>
<feature type="transmembrane region" description="Helical" evidence="5">
    <location>
        <begin position="28"/>
        <end position="45"/>
    </location>
</feature>
<keyword evidence="3 5" id="KW-1133">Transmembrane helix</keyword>
<dbReference type="AlphaFoldDB" id="A0A7X9SNQ6"/>
<evidence type="ECO:0000256" key="4">
    <source>
        <dbReference type="ARBA" id="ARBA00023136"/>
    </source>
</evidence>
<dbReference type="InterPro" id="IPR010652">
    <property type="entry name" value="DUF1232"/>
</dbReference>
<dbReference type="RefSeq" id="WP_168981834.1">
    <property type="nucleotide sequence ID" value="NZ_JABAGD010000015.1"/>
</dbReference>
<keyword evidence="2 5" id="KW-0812">Transmembrane</keyword>